<keyword evidence="1" id="KW-1133">Transmembrane helix</keyword>
<keyword evidence="1" id="KW-0472">Membrane</keyword>
<dbReference type="InterPro" id="IPR009060">
    <property type="entry name" value="UBA-like_sf"/>
</dbReference>
<comment type="caution">
    <text evidence="2">The sequence shown here is derived from an EMBL/GenBank/DDBJ whole genome shotgun (WGS) entry which is preliminary data.</text>
</comment>
<reference evidence="2" key="1">
    <citation type="submission" date="2020-10" db="EMBL/GenBank/DDBJ databases">
        <authorList>
            <person name="Gilroy R."/>
        </authorList>
    </citation>
    <scope>NUCLEOTIDE SEQUENCE</scope>
    <source>
        <strain evidence="2">CHK191-8634</strain>
    </source>
</reference>
<keyword evidence="1" id="KW-0812">Transmembrane</keyword>
<reference evidence="2" key="2">
    <citation type="journal article" date="2021" name="PeerJ">
        <title>Extensive microbial diversity within the chicken gut microbiome revealed by metagenomics and culture.</title>
        <authorList>
            <person name="Gilroy R."/>
            <person name="Ravi A."/>
            <person name="Getino M."/>
            <person name="Pursley I."/>
            <person name="Horton D.L."/>
            <person name="Alikhan N.F."/>
            <person name="Baker D."/>
            <person name="Gharbi K."/>
            <person name="Hall N."/>
            <person name="Watson M."/>
            <person name="Adriaenssens E.M."/>
            <person name="Foster-Nyarko E."/>
            <person name="Jarju S."/>
            <person name="Secka A."/>
            <person name="Antonio M."/>
            <person name="Oren A."/>
            <person name="Chaudhuri R.R."/>
            <person name="La Ragione R."/>
            <person name="Hildebrand F."/>
            <person name="Pallen M.J."/>
        </authorList>
    </citation>
    <scope>NUCLEOTIDE SEQUENCE</scope>
    <source>
        <strain evidence="2">CHK191-8634</strain>
    </source>
</reference>
<dbReference type="CDD" id="cd14360">
    <property type="entry name" value="UBA_NAC_like_bac"/>
    <property type="match status" value="1"/>
</dbReference>
<proteinExistence type="predicted"/>
<dbReference type="Proteomes" id="UP000824073">
    <property type="component" value="Unassembled WGS sequence"/>
</dbReference>
<evidence type="ECO:0000313" key="2">
    <source>
        <dbReference type="EMBL" id="HIU43822.1"/>
    </source>
</evidence>
<accession>A0A9D1IX79</accession>
<dbReference type="SUPFAM" id="SSF46934">
    <property type="entry name" value="UBA-like"/>
    <property type="match status" value="1"/>
</dbReference>
<evidence type="ECO:0000256" key="1">
    <source>
        <dbReference type="SAM" id="Phobius"/>
    </source>
</evidence>
<protein>
    <submittedName>
        <fullName evidence="2">DUF4342 domain-containing protein</fullName>
    </submittedName>
</protein>
<organism evidence="2 3">
    <name type="scientific">Candidatus Ventrousia excrementavium</name>
    <dbReference type="NCBI Taxonomy" id="2840961"/>
    <lineage>
        <taxon>Bacteria</taxon>
        <taxon>Bacillati</taxon>
        <taxon>Bacillota</taxon>
        <taxon>Clostridia</taxon>
        <taxon>Eubacteriales</taxon>
        <taxon>Clostridiaceae</taxon>
        <taxon>Clostridiaceae incertae sedis</taxon>
        <taxon>Candidatus Ventrousia</taxon>
    </lineage>
</organism>
<dbReference type="EMBL" id="DVMR01000047">
    <property type="protein sequence ID" value="HIU43822.1"/>
    <property type="molecule type" value="Genomic_DNA"/>
</dbReference>
<gene>
    <name evidence="2" type="ORF">IAB67_05935</name>
</gene>
<feature type="transmembrane region" description="Helical" evidence="1">
    <location>
        <begin position="121"/>
        <end position="145"/>
    </location>
</feature>
<name>A0A9D1IX79_9CLOT</name>
<sequence>MNENNNITLEQVEKLRAHANVSYEDARAALEATGGDMLEAIIRLEKEGKTRSHTASHSTLNPVPMQSNSSGWQYGQGHQGPSEFSRQMRRLWNGFCRLVRKGNENDFEVWRDGRCAINFPVTLLVVFLIFFFWVTVPLMVVGLFFGCTYRFTGPDLDGSGAASGVNKAMDTAAQTAEDIKKAVSEDKNNDA</sequence>
<dbReference type="Gene3D" id="1.10.8.10">
    <property type="entry name" value="DNA helicase RuvA subunit, C-terminal domain"/>
    <property type="match status" value="1"/>
</dbReference>
<evidence type="ECO:0000313" key="3">
    <source>
        <dbReference type="Proteomes" id="UP000824073"/>
    </source>
</evidence>
<dbReference type="AlphaFoldDB" id="A0A9D1IX79"/>